<dbReference type="OrthoDB" id="9803188at2"/>
<dbReference type="Pfam" id="PF00589">
    <property type="entry name" value="Phage_integrase"/>
    <property type="match status" value="1"/>
</dbReference>
<gene>
    <name evidence="6" type="ORF">CIL05_12780</name>
</gene>
<evidence type="ECO:0000256" key="2">
    <source>
        <dbReference type="ARBA" id="ARBA00022908"/>
    </source>
</evidence>
<dbReference type="GO" id="GO:0006310">
    <property type="term" value="P:DNA recombination"/>
    <property type="evidence" value="ECO:0007669"/>
    <property type="project" value="UniProtKB-KW"/>
</dbReference>
<dbReference type="PROSITE" id="PS51898">
    <property type="entry name" value="TYR_RECOMBINASE"/>
    <property type="match status" value="1"/>
</dbReference>
<evidence type="ECO:0000256" key="4">
    <source>
        <dbReference type="ARBA" id="ARBA00023172"/>
    </source>
</evidence>
<dbReference type="SUPFAM" id="SSF56349">
    <property type="entry name" value="DNA breaking-rejoining enzymes"/>
    <property type="match status" value="1"/>
</dbReference>
<comment type="caution">
    <text evidence="6">The sequence shown here is derived from an EMBL/GenBank/DDBJ whole genome shotgun (WGS) entry which is preliminary data.</text>
</comment>
<dbReference type="Pfam" id="PF14657">
    <property type="entry name" value="Arm-DNA-bind_4"/>
    <property type="match status" value="1"/>
</dbReference>
<dbReference type="EMBL" id="NPOA01000008">
    <property type="protein sequence ID" value="PAV29264.1"/>
    <property type="molecule type" value="Genomic_DNA"/>
</dbReference>
<keyword evidence="3" id="KW-0238">DNA-binding</keyword>
<dbReference type="InterPro" id="IPR002104">
    <property type="entry name" value="Integrase_catalytic"/>
</dbReference>
<dbReference type="CDD" id="cd01189">
    <property type="entry name" value="INT_ICEBs1_C_like"/>
    <property type="match status" value="1"/>
</dbReference>
<organism evidence="6 7">
    <name type="scientific">Virgibacillus profundi</name>
    <dbReference type="NCBI Taxonomy" id="2024555"/>
    <lineage>
        <taxon>Bacteria</taxon>
        <taxon>Bacillati</taxon>
        <taxon>Bacillota</taxon>
        <taxon>Bacilli</taxon>
        <taxon>Bacillales</taxon>
        <taxon>Bacillaceae</taxon>
        <taxon>Virgibacillus</taxon>
    </lineage>
</organism>
<dbReference type="AlphaFoldDB" id="A0A2A2IDB8"/>
<evidence type="ECO:0000259" key="5">
    <source>
        <dbReference type="PROSITE" id="PS51898"/>
    </source>
</evidence>
<dbReference type="RefSeq" id="WP_095655935.1">
    <property type="nucleotide sequence ID" value="NZ_NPOA01000008.1"/>
</dbReference>
<comment type="similarity">
    <text evidence="1">Belongs to the 'phage' integrase family.</text>
</comment>
<reference evidence="6 7" key="1">
    <citation type="submission" date="2017-08" db="EMBL/GenBank/DDBJ databases">
        <title>Virgibacillus indicus sp. nov. and Virgibacillus profoundi sp. nov, two moderately halophilic bacteria isolated from marine sediment by using the Microfluidic Streak Plate.</title>
        <authorList>
            <person name="Xu B."/>
            <person name="Hu B."/>
            <person name="Wang J."/>
            <person name="Zhu Y."/>
            <person name="Huang L."/>
            <person name="Du W."/>
            <person name="Huang Y."/>
        </authorList>
    </citation>
    <scope>NUCLEOTIDE SEQUENCE [LARGE SCALE GENOMIC DNA]</scope>
    <source>
        <strain evidence="6 7">IO3-P3-H5</strain>
    </source>
</reference>
<dbReference type="GO" id="GO:0015074">
    <property type="term" value="P:DNA integration"/>
    <property type="evidence" value="ECO:0007669"/>
    <property type="project" value="UniProtKB-KW"/>
</dbReference>
<evidence type="ECO:0000313" key="7">
    <source>
        <dbReference type="Proteomes" id="UP000218887"/>
    </source>
</evidence>
<name>A0A2A2IDB8_9BACI</name>
<dbReference type="PANTHER" id="PTHR30629:SF2">
    <property type="entry name" value="PROPHAGE INTEGRASE INTS-RELATED"/>
    <property type="match status" value="1"/>
</dbReference>
<dbReference type="InterPro" id="IPR013762">
    <property type="entry name" value="Integrase-like_cat_sf"/>
</dbReference>
<evidence type="ECO:0000313" key="6">
    <source>
        <dbReference type="EMBL" id="PAV29264.1"/>
    </source>
</evidence>
<dbReference type="InterPro" id="IPR028259">
    <property type="entry name" value="AP2-like_int_N"/>
</dbReference>
<protein>
    <submittedName>
        <fullName evidence="6">Recombinase XerC</fullName>
    </submittedName>
</protein>
<keyword evidence="4" id="KW-0233">DNA recombination</keyword>
<evidence type="ECO:0000256" key="3">
    <source>
        <dbReference type="ARBA" id="ARBA00023125"/>
    </source>
</evidence>
<dbReference type="InterPro" id="IPR050808">
    <property type="entry name" value="Phage_Integrase"/>
</dbReference>
<dbReference type="InterPro" id="IPR004107">
    <property type="entry name" value="Integrase_SAM-like_N"/>
</dbReference>
<dbReference type="InterPro" id="IPR010998">
    <property type="entry name" value="Integrase_recombinase_N"/>
</dbReference>
<dbReference type="Gene3D" id="1.10.443.10">
    <property type="entry name" value="Intergrase catalytic core"/>
    <property type="match status" value="1"/>
</dbReference>
<dbReference type="Gene3D" id="1.10.150.130">
    <property type="match status" value="1"/>
</dbReference>
<dbReference type="InterPro" id="IPR011010">
    <property type="entry name" value="DNA_brk_join_enz"/>
</dbReference>
<feature type="domain" description="Tyr recombinase" evidence="5">
    <location>
        <begin position="178"/>
        <end position="374"/>
    </location>
</feature>
<dbReference type="Pfam" id="PF14659">
    <property type="entry name" value="Phage_int_SAM_3"/>
    <property type="match status" value="1"/>
</dbReference>
<evidence type="ECO:0000256" key="1">
    <source>
        <dbReference type="ARBA" id="ARBA00008857"/>
    </source>
</evidence>
<sequence length="387" mass="45039">MKLYKTKKDPELFYYYNAKNAKMWLFRHKYYDSLGKRKEKYKQGFEKENEAYRALLEVKTNILNGNVKQVSNANLTISEWLDIWYEIHKGDWKVSSQMQRKGAIKYQMKPLLGKYKLSDLDKTTYKRVYINELLKKKYKPSSVHMFHKLFQIAINAAVDDEIIPRNRFNKIVIEQEDQADNFLTAEELNIFLNAAKSSVTLTNYSLILTLAYTGLRRGEALGLTWDNIGFEGNTLTVERTRDKKGVRSPKTKRSYRKIIIDDALVKQLEVYKKWCKKTLLSFGKHLKDDDYIFISSRSGEPVTENAINYSFKVILKKTKLKKITPHGLRHTHATILIGQRIPVKVIADRLGNTPNMILEIYSHSFKELEEESVTAFGESLRIAGGIK</sequence>
<dbReference type="Proteomes" id="UP000218887">
    <property type="component" value="Unassembled WGS sequence"/>
</dbReference>
<accession>A0A2A2IDB8</accession>
<dbReference type="PANTHER" id="PTHR30629">
    <property type="entry name" value="PROPHAGE INTEGRASE"/>
    <property type="match status" value="1"/>
</dbReference>
<keyword evidence="7" id="KW-1185">Reference proteome</keyword>
<dbReference type="GO" id="GO:0003677">
    <property type="term" value="F:DNA binding"/>
    <property type="evidence" value="ECO:0007669"/>
    <property type="project" value="UniProtKB-KW"/>
</dbReference>
<keyword evidence="2" id="KW-0229">DNA integration</keyword>
<proteinExistence type="inferred from homology"/>